<organism evidence="1 2">
    <name type="scientific">Oedothorax gibbosus</name>
    <dbReference type="NCBI Taxonomy" id="931172"/>
    <lineage>
        <taxon>Eukaryota</taxon>
        <taxon>Metazoa</taxon>
        <taxon>Ecdysozoa</taxon>
        <taxon>Arthropoda</taxon>
        <taxon>Chelicerata</taxon>
        <taxon>Arachnida</taxon>
        <taxon>Araneae</taxon>
        <taxon>Araneomorphae</taxon>
        <taxon>Entelegynae</taxon>
        <taxon>Araneoidea</taxon>
        <taxon>Linyphiidae</taxon>
        <taxon>Erigoninae</taxon>
        <taxon>Oedothorax</taxon>
    </lineage>
</organism>
<gene>
    <name evidence="1" type="ORF">JTE90_004996</name>
</gene>
<sequence length="87" mass="9536">MPKKNVLSTSRNRLPKTQGRPLVRIKAELGLVYSSLDDHSPAKHWVSQDGLSPSSRVSLAGTVYKQFIALLGLNYGLGCVRNNRSSV</sequence>
<accession>A0AAV6VDC4</accession>
<reference evidence="1 2" key="1">
    <citation type="journal article" date="2022" name="Nat. Ecol. Evol.">
        <title>A masculinizing supergene underlies an exaggerated male reproductive morph in a spider.</title>
        <authorList>
            <person name="Hendrickx F."/>
            <person name="De Corte Z."/>
            <person name="Sonet G."/>
            <person name="Van Belleghem S.M."/>
            <person name="Kostlbacher S."/>
            <person name="Vangestel C."/>
        </authorList>
    </citation>
    <scope>NUCLEOTIDE SEQUENCE [LARGE SCALE GENOMIC DNA]</scope>
    <source>
        <strain evidence="1">W744_W776</strain>
    </source>
</reference>
<protein>
    <submittedName>
        <fullName evidence="1">Uncharacterized protein</fullName>
    </submittedName>
</protein>
<comment type="caution">
    <text evidence="1">The sequence shown here is derived from an EMBL/GenBank/DDBJ whole genome shotgun (WGS) entry which is preliminary data.</text>
</comment>
<dbReference type="Proteomes" id="UP000827092">
    <property type="component" value="Unassembled WGS sequence"/>
</dbReference>
<dbReference type="AlphaFoldDB" id="A0AAV6VDC4"/>
<keyword evidence="2" id="KW-1185">Reference proteome</keyword>
<dbReference type="EMBL" id="JAFNEN010000115">
    <property type="protein sequence ID" value="KAG8193696.1"/>
    <property type="molecule type" value="Genomic_DNA"/>
</dbReference>
<proteinExistence type="predicted"/>
<evidence type="ECO:0000313" key="1">
    <source>
        <dbReference type="EMBL" id="KAG8193696.1"/>
    </source>
</evidence>
<name>A0AAV6VDC4_9ARAC</name>
<evidence type="ECO:0000313" key="2">
    <source>
        <dbReference type="Proteomes" id="UP000827092"/>
    </source>
</evidence>